<dbReference type="Proteomes" id="UP000430670">
    <property type="component" value="Unassembled WGS sequence"/>
</dbReference>
<dbReference type="GO" id="GO:0008237">
    <property type="term" value="F:metallopeptidase activity"/>
    <property type="evidence" value="ECO:0007669"/>
    <property type="project" value="UniProtKB-KW"/>
</dbReference>
<dbReference type="PANTHER" id="PTHR41775:SF1">
    <property type="entry name" value="PEPTIDASE M6-LIKE DOMAIN-CONTAINING PROTEIN"/>
    <property type="match status" value="1"/>
</dbReference>
<keyword evidence="1" id="KW-0482">Metalloprotease</keyword>
<dbReference type="NCBIfam" id="TIGR03296">
    <property type="entry name" value="M6dom_TIGR03296"/>
    <property type="match status" value="1"/>
</dbReference>
<comment type="caution">
    <text evidence="1">The sequence shown here is derived from an EMBL/GenBank/DDBJ whole genome shotgun (WGS) entry which is preliminary data.</text>
</comment>
<accession>A0A6I3SLS7</accession>
<keyword evidence="1" id="KW-0645">Protease</keyword>
<proteinExistence type="predicted"/>
<dbReference type="EMBL" id="WNKU01000016">
    <property type="protein sequence ID" value="MTV49900.1"/>
    <property type="molecule type" value="Genomic_DNA"/>
</dbReference>
<protein>
    <submittedName>
        <fullName evidence="1">M6 family metalloprotease domain-containing protein</fullName>
    </submittedName>
</protein>
<name>A0A6I3SLS7_HELMO</name>
<organism evidence="1 2">
    <name type="scientific">Heliobacterium mobile</name>
    <name type="common">Heliobacillus mobilis</name>
    <dbReference type="NCBI Taxonomy" id="28064"/>
    <lineage>
        <taxon>Bacteria</taxon>
        <taxon>Bacillati</taxon>
        <taxon>Bacillota</taxon>
        <taxon>Clostridia</taxon>
        <taxon>Eubacteriales</taxon>
        <taxon>Heliobacteriaceae</taxon>
        <taxon>Heliobacterium</taxon>
    </lineage>
</organism>
<evidence type="ECO:0000313" key="1">
    <source>
        <dbReference type="EMBL" id="MTV49900.1"/>
    </source>
</evidence>
<sequence>MFSLLKRRRSIYLWMCLFILLWPAIPASAMQPPSTSMIEKYKADGSYAKRVERARNIGDHKPSSAMMQKLRVKAERLYWKAKGLSDAEIRSRMKSYDTPSSWQGGLPAIGSPRVPVLLVDFPDYPQADKTGSRNDIAKKMFGNGDPSLYPYDSLHNYYQRSSYNKLDLQGDVMQWYTAKHQRSYYEQFDSMEPLIEEIFDYYTSQGIDFSKYDNDGDGVLDAFYVKWTGPDNGWSGFWWPYMTNWRDASFEVNGKKLNTYVASWYSNLENDGSEQYVPLTDIHETGHLMGLPDYYDYDSTKGPSGGVGGLDMMDYNWGDHNAFSKFVLGWLDPVVVPSGEQTITLRPTSLYPDAAVIMPGAKDEPFGGEFYMVQYRKQSTGNDTKSLQKPDIPASGMLIWHVDTRLDSSGETIYDNSYTSHKLLRLMEADGLEEIEQDALADAGDFYVTSEMFGPDTKPNSRSYTNQNTGVRVDDFGLSGTTMSARFSIITASDTSSLHIAIADPDSGNKPDGVAMIAYHKFLTLKANVTDDNGNTVKGAKVRWKTDDPTQTIVKMDANTGRIYSVQEGKVTFTAQVLDGVGDVLAVSDPLTVTFYNPNRPARIEIVDPDKGASDGMYRLNQKKSVTLKTKVYNAAGKTLSSSRVRWFSEETGTVIQLDSRTGKVKGMSPGTAYVYAYIPDGNGEVLVNSEPLQINVK</sequence>
<dbReference type="PANTHER" id="PTHR41775">
    <property type="entry name" value="SECRETED PROTEIN-RELATED"/>
    <property type="match status" value="1"/>
</dbReference>
<dbReference type="GO" id="GO:0006508">
    <property type="term" value="P:proteolysis"/>
    <property type="evidence" value="ECO:0007669"/>
    <property type="project" value="UniProtKB-KW"/>
</dbReference>
<keyword evidence="1" id="KW-0378">Hydrolase</keyword>
<dbReference type="InterPro" id="IPR008757">
    <property type="entry name" value="Peptidase_M6-like_domain"/>
</dbReference>
<evidence type="ECO:0000313" key="2">
    <source>
        <dbReference type="Proteomes" id="UP000430670"/>
    </source>
</evidence>
<dbReference type="OrthoDB" id="275270at2"/>
<dbReference type="AlphaFoldDB" id="A0A6I3SLS7"/>
<gene>
    <name evidence="1" type="ORF">GJ688_13045</name>
</gene>
<dbReference type="Gene3D" id="2.60.40.1080">
    <property type="match status" value="1"/>
</dbReference>
<keyword evidence="2" id="KW-1185">Reference proteome</keyword>
<reference evidence="1 2" key="1">
    <citation type="submission" date="2019-11" db="EMBL/GenBank/DDBJ databases">
        <title>Whole-genome sequence of a the green, strictly anaerobic photosynthetic bacterium Heliobacillus mobilis DSM 6151.</title>
        <authorList>
            <person name="Kyndt J.A."/>
            <person name="Meyer T.E."/>
        </authorList>
    </citation>
    <scope>NUCLEOTIDE SEQUENCE [LARGE SCALE GENOMIC DNA]</scope>
    <source>
        <strain evidence="1 2">DSM 6151</strain>
    </source>
</reference>